<dbReference type="STRING" id="1353528.DT23_05495"/>
<feature type="signal peptide" evidence="1">
    <location>
        <begin position="1"/>
        <end position="20"/>
    </location>
</feature>
<accession>A0A074JNL7</accession>
<dbReference type="RefSeq" id="WP_038131748.1">
    <property type="nucleotide sequence ID" value="NZ_AUNB01000040.1"/>
</dbReference>
<keyword evidence="3" id="KW-1185">Reference proteome</keyword>
<evidence type="ECO:0000256" key="1">
    <source>
        <dbReference type="SAM" id="SignalP"/>
    </source>
</evidence>
<dbReference type="OrthoDB" id="7707524at2"/>
<reference evidence="2 3" key="1">
    <citation type="journal article" date="2015" name="Antonie Van Leeuwenhoek">
        <title>Thioclava indica sp. nov., isolated from surface seawater of the Indian Ocean.</title>
        <authorList>
            <person name="Liu Y."/>
            <person name="Lai Q."/>
            <person name="Du J."/>
            <person name="Xu H."/>
            <person name="Jiang L."/>
            <person name="Shao Z."/>
        </authorList>
    </citation>
    <scope>NUCLEOTIDE SEQUENCE [LARGE SCALE GENOMIC DNA]</scope>
    <source>
        <strain evidence="2 3">DT23-4</strain>
    </source>
</reference>
<evidence type="ECO:0008006" key="4">
    <source>
        <dbReference type="Google" id="ProtNLM"/>
    </source>
</evidence>
<evidence type="ECO:0000313" key="2">
    <source>
        <dbReference type="EMBL" id="KEO57525.1"/>
    </source>
</evidence>
<comment type="caution">
    <text evidence="2">The sequence shown here is derived from an EMBL/GenBank/DDBJ whole genome shotgun (WGS) entry which is preliminary data.</text>
</comment>
<dbReference type="Proteomes" id="UP000027471">
    <property type="component" value="Unassembled WGS sequence"/>
</dbReference>
<keyword evidence="1" id="KW-0732">Signal</keyword>
<protein>
    <recommendedName>
        <fullName evidence="4">Tat pathway signal sequence domain protein</fullName>
    </recommendedName>
</protein>
<gene>
    <name evidence="2" type="ORF">DT23_05495</name>
</gene>
<sequence length="137" mass="14336">MVKAGLIGILCAVLPISLSAQETPRLSITLAGAETTGDACRLSFLGQNELGADLTSLVLEAVIFTKTGAIERLLLLDFQDLPASKQRVRQFDLGGVDCADLGKVLINGAQSCDGVDAGDCIARLQTRSNVKGLEFTG</sequence>
<feature type="chain" id="PRO_5001696511" description="Tat pathway signal sequence domain protein" evidence="1">
    <location>
        <begin position="21"/>
        <end position="137"/>
    </location>
</feature>
<evidence type="ECO:0000313" key="3">
    <source>
        <dbReference type="Proteomes" id="UP000027471"/>
    </source>
</evidence>
<proteinExistence type="predicted"/>
<organism evidence="2 3">
    <name type="scientific">Thioclava indica</name>
    <dbReference type="NCBI Taxonomy" id="1353528"/>
    <lineage>
        <taxon>Bacteria</taxon>
        <taxon>Pseudomonadati</taxon>
        <taxon>Pseudomonadota</taxon>
        <taxon>Alphaproteobacteria</taxon>
        <taxon>Rhodobacterales</taxon>
        <taxon>Paracoccaceae</taxon>
        <taxon>Thioclava</taxon>
    </lineage>
</organism>
<dbReference type="AlphaFoldDB" id="A0A074JNL7"/>
<name>A0A074JNL7_9RHOB</name>
<dbReference type="EMBL" id="AUNB01000040">
    <property type="protein sequence ID" value="KEO57525.1"/>
    <property type="molecule type" value="Genomic_DNA"/>
</dbReference>